<reference evidence="2 3" key="1">
    <citation type="journal article" date="2016" name="Nat. Commun.">
        <title>Thousands of microbial genomes shed light on interconnected biogeochemical processes in an aquifer system.</title>
        <authorList>
            <person name="Anantharaman K."/>
            <person name="Brown C.T."/>
            <person name="Hug L.A."/>
            <person name="Sharon I."/>
            <person name="Castelle C.J."/>
            <person name="Probst A.J."/>
            <person name="Thomas B.C."/>
            <person name="Singh A."/>
            <person name="Wilkins M.J."/>
            <person name="Karaoz U."/>
            <person name="Brodie E.L."/>
            <person name="Williams K.H."/>
            <person name="Hubbard S.S."/>
            <person name="Banfield J.F."/>
        </authorList>
    </citation>
    <scope>NUCLEOTIDE SEQUENCE [LARGE SCALE GENOMIC DNA]</scope>
</reference>
<name>A0A1F7F5E6_UNCRA</name>
<feature type="signal peptide" evidence="1">
    <location>
        <begin position="1"/>
        <end position="20"/>
    </location>
</feature>
<protein>
    <recommendedName>
        <fullName evidence="4">Porin domain-containing protein</fullName>
    </recommendedName>
</protein>
<evidence type="ECO:0000313" key="3">
    <source>
        <dbReference type="Proteomes" id="UP000179243"/>
    </source>
</evidence>
<sequence>MIKVIAVCALLAATTGVTMAQNAGPSVTPYGLAQYRLRLQMHTQTPDSGSDRTAMDYANQLSFYFGAKIKVNDQVTMQFQGGNDWVTTEGVGLTTNNWWLSKGNFPYFHLAYAKYDAGIFFITIGQQPIASNGPLDLIERSLRNPANTMSYTGAGLVSWVVGTNNTMAGIKVGAPLVKGDFKLGAELFSTVITPRTQTAAEEPTSNPPATMWVLDFPISIAALTFTPQVIGILYRNYNATTEKGDHEIGAGLSASYKVMDGVAVNACGGFAQISNTNSRTAADVLDNHRGIIAGIGGSYKAGPGAAIVDFKFSNDGNTEDDSTMSSYIYVDAKYGWDINKNFQIMPRIRFFLTSYADNNASLDSKQEIRPELLITGKF</sequence>
<dbReference type="SUPFAM" id="SSF56935">
    <property type="entry name" value="Porins"/>
    <property type="match status" value="1"/>
</dbReference>
<accession>A0A1F7F5E6</accession>
<comment type="caution">
    <text evidence="2">The sequence shown here is derived from an EMBL/GenBank/DDBJ whole genome shotgun (WGS) entry which is preliminary data.</text>
</comment>
<evidence type="ECO:0000256" key="1">
    <source>
        <dbReference type="SAM" id="SignalP"/>
    </source>
</evidence>
<proteinExistence type="predicted"/>
<dbReference type="EMBL" id="MFYX01000120">
    <property type="protein sequence ID" value="OGK01736.1"/>
    <property type="molecule type" value="Genomic_DNA"/>
</dbReference>
<dbReference type="AlphaFoldDB" id="A0A1F7F5E6"/>
<evidence type="ECO:0008006" key="4">
    <source>
        <dbReference type="Google" id="ProtNLM"/>
    </source>
</evidence>
<keyword evidence="1" id="KW-0732">Signal</keyword>
<evidence type="ECO:0000313" key="2">
    <source>
        <dbReference type="EMBL" id="OGK01736.1"/>
    </source>
</evidence>
<feature type="chain" id="PRO_5009528434" description="Porin domain-containing protein" evidence="1">
    <location>
        <begin position="21"/>
        <end position="378"/>
    </location>
</feature>
<gene>
    <name evidence="2" type="ORF">A2519_22970</name>
</gene>
<dbReference type="Proteomes" id="UP000179243">
    <property type="component" value="Unassembled WGS sequence"/>
</dbReference>
<organism evidence="2 3">
    <name type="scientific">Candidatus Raymondbacteria bacterium RIFOXYD12_FULL_49_13</name>
    <dbReference type="NCBI Taxonomy" id="1817890"/>
    <lineage>
        <taxon>Bacteria</taxon>
        <taxon>Raymondiibacteriota</taxon>
    </lineage>
</organism>